<evidence type="ECO:0000313" key="2">
    <source>
        <dbReference type="EMBL" id="KAF5388537.1"/>
    </source>
</evidence>
<keyword evidence="3" id="KW-1185">Reference proteome</keyword>
<comment type="caution">
    <text evidence="2">The sequence shown here is derived from an EMBL/GenBank/DDBJ whole genome shotgun (WGS) entry which is preliminary data.</text>
</comment>
<dbReference type="OrthoDB" id="6141102at2759"/>
<proteinExistence type="predicted"/>
<sequence length="424" mass="47515">MIPAKRTSAQLSDSEQSRGRSSRGIGPQDNLPSLVHTTYRKVCQQFDDWSKADFALSMKSLVSAETGSEDRGDIVQQLEHLNLQETEMAHTIPLPLSVVSLDAVLSPLPLYNSCTPISANQFTGDDSSRMSFIPLADDPSFDWEAHCENYKDFAWQTTFFDSDLYSIVFECARRLHQQHGLSYSQIDETGILPLSLTSTENGVLRTTHYQGAFDWADTRSYIRTKHPPSPSVPMLTEFNELVYQFCNSSSCMMGFCDQHIDWSPMPQPFSVAPSSSSNDLFNNIVTPCSTDCFILRVPGNTSNLHPTEWTPNDEDTLDILLRHAPDASPCDLAVINKKSCFEVPYLTEIQCKSFLNLILTSRDIVRKTTSLALILHWLSTANFLATSRGSSTTLQRISTAELKLSWFTATTESEYTPVDNFIII</sequence>
<protein>
    <submittedName>
        <fullName evidence="2">Uncharacterized protein</fullName>
    </submittedName>
</protein>
<feature type="region of interest" description="Disordered" evidence="1">
    <location>
        <begin position="1"/>
        <end position="32"/>
    </location>
</feature>
<reference evidence="2 3" key="1">
    <citation type="journal article" date="2020" name="ISME J.">
        <title>Uncovering the hidden diversity of litter-decomposition mechanisms in mushroom-forming fungi.</title>
        <authorList>
            <person name="Floudas D."/>
            <person name="Bentzer J."/>
            <person name="Ahren D."/>
            <person name="Johansson T."/>
            <person name="Persson P."/>
            <person name="Tunlid A."/>
        </authorList>
    </citation>
    <scope>NUCLEOTIDE SEQUENCE [LARGE SCALE GENOMIC DNA]</scope>
    <source>
        <strain evidence="2 3">CBS 406.79</strain>
    </source>
</reference>
<dbReference type="Proteomes" id="UP000518752">
    <property type="component" value="Unassembled WGS sequence"/>
</dbReference>
<accession>A0A8H5MC43</accession>
<dbReference type="EMBL" id="JAACJN010000029">
    <property type="protein sequence ID" value="KAF5388537.1"/>
    <property type="molecule type" value="Genomic_DNA"/>
</dbReference>
<dbReference type="AlphaFoldDB" id="A0A8H5MC43"/>
<evidence type="ECO:0000256" key="1">
    <source>
        <dbReference type="SAM" id="MobiDB-lite"/>
    </source>
</evidence>
<gene>
    <name evidence="2" type="ORF">D9757_004654</name>
</gene>
<evidence type="ECO:0000313" key="3">
    <source>
        <dbReference type="Proteomes" id="UP000518752"/>
    </source>
</evidence>
<name>A0A8H5MC43_9AGAR</name>
<organism evidence="2 3">
    <name type="scientific">Collybiopsis confluens</name>
    <dbReference type="NCBI Taxonomy" id="2823264"/>
    <lineage>
        <taxon>Eukaryota</taxon>
        <taxon>Fungi</taxon>
        <taxon>Dikarya</taxon>
        <taxon>Basidiomycota</taxon>
        <taxon>Agaricomycotina</taxon>
        <taxon>Agaricomycetes</taxon>
        <taxon>Agaricomycetidae</taxon>
        <taxon>Agaricales</taxon>
        <taxon>Marasmiineae</taxon>
        <taxon>Omphalotaceae</taxon>
        <taxon>Collybiopsis</taxon>
    </lineage>
</organism>